<accession>A0ABP1RDX4</accession>
<protein>
    <recommendedName>
        <fullName evidence="2">Protein kinase domain-containing protein</fullName>
    </recommendedName>
</protein>
<gene>
    <name evidence="3" type="ORF">ODALV1_LOCUS21768</name>
</gene>
<sequence>MTLPKPFSFVSRNISETRDGNPNNGNGSSSDKSFLASRNSIRRRSASVNSTSVTMSKVCPVLKELAIPEEFEIIKTLCEGTFTKVLLVKKQTDRLVLKVIAQESTCRENFLQEVSYNYFLSPHPNIVKSFNVSFIWEDCYVFAMEQAPFGNLYKFLKNGSVCLPESQVKLIANQVASALEFMHSMKLVHRDVKPENVLVFKQNFTQIKLCDFGSTKPEKMLVSKTMETSASSCAPEICQLVVHENYYTHSSADVWQVGILLFVCLTGSEPWDRADISDPGFTEYTDWLRRKSLRVPEPFLAFTPRLIRLLKRLLEPKSKKRCEIREIYKYLEDDWLCKMHRSYSFKRGALERKSSSSTSRSRSTNNASFRKRSIRITPDDSKVNRKNGEDFDKRFVQQRIGRWVLEAATTPPVDDANTSTISVETK</sequence>
<organism evidence="3 4">
    <name type="scientific">Orchesella dallaii</name>
    <dbReference type="NCBI Taxonomy" id="48710"/>
    <lineage>
        <taxon>Eukaryota</taxon>
        <taxon>Metazoa</taxon>
        <taxon>Ecdysozoa</taxon>
        <taxon>Arthropoda</taxon>
        <taxon>Hexapoda</taxon>
        <taxon>Collembola</taxon>
        <taxon>Entomobryomorpha</taxon>
        <taxon>Entomobryoidea</taxon>
        <taxon>Orchesellidae</taxon>
        <taxon>Orchesellinae</taxon>
        <taxon>Orchesella</taxon>
    </lineage>
</organism>
<dbReference type="InterPro" id="IPR000719">
    <property type="entry name" value="Prot_kinase_dom"/>
</dbReference>
<dbReference type="Gene3D" id="1.10.510.10">
    <property type="entry name" value="Transferase(Phosphotransferase) domain 1"/>
    <property type="match status" value="1"/>
</dbReference>
<evidence type="ECO:0000313" key="3">
    <source>
        <dbReference type="EMBL" id="CAL8127293.1"/>
    </source>
</evidence>
<evidence type="ECO:0000259" key="2">
    <source>
        <dbReference type="PROSITE" id="PS50011"/>
    </source>
</evidence>
<evidence type="ECO:0000256" key="1">
    <source>
        <dbReference type="SAM" id="MobiDB-lite"/>
    </source>
</evidence>
<comment type="caution">
    <text evidence="3">The sequence shown here is derived from an EMBL/GenBank/DDBJ whole genome shotgun (WGS) entry which is preliminary data.</text>
</comment>
<feature type="compositionally biased region" description="Low complexity" evidence="1">
    <location>
        <begin position="20"/>
        <end position="30"/>
    </location>
</feature>
<feature type="region of interest" description="Disordered" evidence="1">
    <location>
        <begin position="12"/>
        <end position="35"/>
    </location>
</feature>
<reference evidence="3 4" key="1">
    <citation type="submission" date="2024-08" db="EMBL/GenBank/DDBJ databases">
        <authorList>
            <person name="Cucini C."/>
            <person name="Frati F."/>
        </authorList>
    </citation>
    <scope>NUCLEOTIDE SEQUENCE [LARGE SCALE GENOMIC DNA]</scope>
</reference>
<dbReference type="SMART" id="SM00220">
    <property type="entry name" value="S_TKc"/>
    <property type="match status" value="1"/>
</dbReference>
<dbReference type="PROSITE" id="PS00108">
    <property type="entry name" value="PROTEIN_KINASE_ST"/>
    <property type="match status" value="1"/>
</dbReference>
<dbReference type="InterPro" id="IPR011009">
    <property type="entry name" value="Kinase-like_dom_sf"/>
</dbReference>
<feature type="region of interest" description="Disordered" evidence="1">
    <location>
        <begin position="354"/>
        <end position="390"/>
    </location>
</feature>
<dbReference type="PANTHER" id="PTHR24359">
    <property type="entry name" value="SERINE/THREONINE-PROTEIN KINASE SBK1"/>
    <property type="match status" value="1"/>
</dbReference>
<dbReference type="Pfam" id="PF00069">
    <property type="entry name" value="Pkinase"/>
    <property type="match status" value="1"/>
</dbReference>
<name>A0ABP1RDX4_9HEXA</name>
<feature type="compositionally biased region" description="Low complexity" evidence="1">
    <location>
        <begin position="355"/>
        <end position="364"/>
    </location>
</feature>
<dbReference type="PROSITE" id="PS50011">
    <property type="entry name" value="PROTEIN_KINASE_DOM"/>
    <property type="match status" value="1"/>
</dbReference>
<dbReference type="EMBL" id="CAXLJM020000072">
    <property type="protein sequence ID" value="CAL8127293.1"/>
    <property type="molecule type" value="Genomic_DNA"/>
</dbReference>
<proteinExistence type="predicted"/>
<dbReference type="SUPFAM" id="SSF56112">
    <property type="entry name" value="Protein kinase-like (PK-like)"/>
    <property type="match status" value="1"/>
</dbReference>
<dbReference type="InterPro" id="IPR008271">
    <property type="entry name" value="Ser/Thr_kinase_AS"/>
</dbReference>
<keyword evidence="4" id="KW-1185">Reference proteome</keyword>
<dbReference type="Proteomes" id="UP001642540">
    <property type="component" value="Unassembled WGS sequence"/>
</dbReference>
<feature type="compositionally biased region" description="Basic and acidic residues" evidence="1">
    <location>
        <begin position="377"/>
        <end position="390"/>
    </location>
</feature>
<evidence type="ECO:0000313" key="4">
    <source>
        <dbReference type="Proteomes" id="UP001642540"/>
    </source>
</evidence>
<dbReference type="PANTHER" id="PTHR24359:SF1">
    <property type="entry name" value="INHIBITOR OF NUCLEAR FACTOR KAPPA-B KINASE EPSILON SUBUNIT HOMOLOG 1-RELATED"/>
    <property type="match status" value="1"/>
</dbReference>
<feature type="domain" description="Protein kinase" evidence="2">
    <location>
        <begin position="71"/>
        <end position="336"/>
    </location>
</feature>